<dbReference type="STRING" id="6334.A0A0V1BR10"/>
<dbReference type="SMART" id="SM00462">
    <property type="entry name" value="PTB"/>
    <property type="match status" value="1"/>
</dbReference>
<proteinExistence type="predicted"/>
<dbReference type="AlphaFoldDB" id="A0A0V1BR10"/>
<name>A0A0V1BR10_TRISP</name>
<evidence type="ECO:0000259" key="2">
    <source>
        <dbReference type="SMART" id="SM00462"/>
    </source>
</evidence>
<dbReference type="Gene3D" id="2.30.29.30">
    <property type="entry name" value="Pleckstrin-homology domain (PH domain)/Phosphotyrosine-binding domain (PTB)"/>
    <property type="match status" value="1"/>
</dbReference>
<accession>A0A0V1BR10</accession>
<evidence type="ECO:0000313" key="4">
    <source>
        <dbReference type="Proteomes" id="UP000054776"/>
    </source>
</evidence>
<comment type="caution">
    <text evidence="3">The sequence shown here is derived from an EMBL/GenBank/DDBJ whole genome shotgun (WGS) entry which is preliminary data.</text>
</comment>
<sequence length="328" mass="37589">MNAMQLFGCRKSFTVNEPDPTYTVVYLGNVPTSIARGEGCVDRPLGVIWRSYCERKKDYMSMRLVVTSSGLKVTTEKQGLTEYWFHRIMFCAVSEKHPRVFCWIYKHEGRRLRPELRCHAALFKRQSQANLVMRCLQERLVLALNDYKRDKIVRQKLRLSCSVAGLPTTVPLRRQLLYTGGQNFRPPLDRSKSAPKLYSIEECTEEEHQMTPSVQLTSALLDSLAEKQQSDDEEEEVEEEEEEEELEEEEEESTTDSLFEEPSSSSLTDESDCGLDEELRKRLRLRPDSSGSEADTISDESGYIDEDDRPDAVVVPSKPLRAIESTAL</sequence>
<organism evidence="3 4">
    <name type="scientific">Trichinella spiralis</name>
    <name type="common">Trichina worm</name>
    <dbReference type="NCBI Taxonomy" id="6334"/>
    <lineage>
        <taxon>Eukaryota</taxon>
        <taxon>Metazoa</taxon>
        <taxon>Ecdysozoa</taxon>
        <taxon>Nematoda</taxon>
        <taxon>Enoplea</taxon>
        <taxon>Dorylaimia</taxon>
        <taxon>Trichinellida</taxon>
        <taxon>Trichinellidae</taxon>
        <taxon>Trichinella</taxon>
    </lineage>
</organism>
<reference evidence="3 4" key="1">
    <citation type="submission" date="2015-01" db="EMBL/GenBank/DDBJ databases">
        <title>Evolution of Trichinella species and genotypes.</title>
        <authorList>
            <person name="Korhonen P.K."/>
            <person name="Edoardo P."/>
            <person name="Giuseppe L.R."/>
            <person name="Gasser R.B."/>
        </authorList>
    </citation>
    <scope>NUCLEOTIDE SEQUENCE [LARGE SCALE GENOMIC DNA]</scope>
    <source>
        <strain evidence="3">ISS3</strain>
    </source>
</reference>
<dbReference type="PANTHER" id="PTHR11232:SF2">
    <property type="entry name" value="FI05246P"/>
    <property type="match status" value="1"/>
</dbReference>
<protein>
    <submittedName>
        <fullName evidence="3">Protein FAM43A</fullName>
    </submittedName>
</protein>
<feature type="region of interest" description="Disordered" evidence="1">
    <location>
        <begin position="224"/>
        <end position="328"/>
    </location>
</feature>
<dbReference type="PANTHER" id="PTHR11232">
    <property type="entry name" value="PHOSPHOTYROSINE INTERACTION DOMAIN-CONTAINING FAMILY MEMBER"/>
    <property type="match status" value="1"/>
</dbReference>
<dbReference type="EMBL" id="JYDH01000019">
    <property type="protein sequence ID" value="KRY39354.1"/>
    <property type="molecule type" value="Genomic_DNA"/>
</dbReference>
<dbReference type="InterPro" id="IPR006020">
    <property type="entry name" value="PTB/PI_dom"/>
</dbReference>
<dbReference type="OrthoDB" id="5962185at2759"/>
<dbReference type="InterPro" id="IPR051133">
    <property type="entry name" value="Adapter_Engulfment-Domain"/>
</dbReference>
<dbReference type="Proteomes" id="UP000054776">
    <property type="component" value="Unassembled WGS sequence"/>
</dbReference>
<gene>
    <name evidence="3" type="primary">FAM43A</name>
    <name evidence="3" type="ORF">T01_3668</name>
</gene>
<dbReference type="Pfam" id="PF14719">
    <property type="entry name" value="PID_2"/>
    <property type="match status" value="1"/>
</dbReference>
<feature type="domain" description="PID" evidence="2">
    <location>
        <begin position="17"/>
        <end position="153"/>
    </location>
</feature>
<feature type="compositionally biased region" description="Acidic residues" evidence="1">
    <location>
        <begin position="296"/>
        <end position="309"/>
    </location>
</feature>
<dbReference type="CDD" id="cd01214">
    <property type="entry name" value="PTB_FAM43A"/>
    <property type="match status" value="1"/>
</dbReference>
<dbReference type="FunCoup" id="A0A0V1BR10">
    <property type="interactions" value="24"/>
</dbReference>
<evidence type="ECO:0000256" key="1">
    <source>
        <dbReference type="SAM" id="MobiDB-lite"/>
    </source>
</evidence>
<evidence type="ECO:0000313" key="3">
    <source>
        <dbReference type="EMBL" id="KRY39354.1"/>
    </source>
</evidence>
<dbReference type="InterPro" id="IPR033930">
    <property type="entry name" value="FAM43A/B_PTB"/>
</dbReference>
<feature type="compositionally biased region" description="Acidic residues" evidence="1">
    <location>
        <begin position="231"/>
        <end position="254"/>
    </location>
</feature>
<dbReference type="InterPro" id="IPR011993">
    <property type="entry name" value="PH-like_dom_sf"/>
</dbReference>
<keyword evidence="4" id="KW-1185">Reference proteome</keyword>
<dbReference type="InParanoid" id="A0A0V1BR10"/>
<dbReference type="SUPFAM" id="SSF50729">
    <property type="entry name" value="PH domain-like"/>
    <property type="match status" value="1"/>
</dbReference>